<sequence length="268" mass="29851">MDIIFNDDHNSVTDETPNSQPDTINSEDSSNNDEPNLSDHSNVMSKLLEFELNREEWTIFKYVEEILRSFSEAIKLEYLEERSGNNEIDKLKNCSEKDFDQYELLKGCNGDDLSFTVPPLETGEMVERCTVEPVHRWTGPRCDRCIGGPGPGGAGEAVDRAPVGAVKRWTGARFTGAPLHRFTGLKRCNSDGGTHHVSCDPLGFDTLDRVDCTKTEQEIKDLHKQYVSPSTNSNSLDIGFTTGTECQPKSSLLQSFHSSSGKRQPCIV</sequence>
<organism evidence="2 3">
    <name type="scientific">Rotaria socialis</name>
    <dbReference type="NCBI Taxonomy" id="392032"/>
    <lineage>
        <taxon>Eukaryota</taxon>
        <taxon>Metazoa</taxon>
        <taxon>Spiralia</taxon>
        <taxon>Gnathifera</taxon>
        <taxon>Rotifera</taxon>
        <taxon>Eurotatoria</taxon>
        <taxon>Bdelloidea</taxon>
        <taxon>Philodinida</taxon>
        <taxon>Philodinidae</taxon>
        <taxon>Rotaria</taxon>
    </lineage>
</organism>
<dbReference type="EMBL" id="CAJOBO010006234">
    <property type="protein sequence ID" value="CAF4558473.1"/>
    <property type="molecule type" value="Genomic_DNA"/>
</dbReference>
<evidence type="ECO:0000313" key="3">
    <source>
        <dbReference type="Proteomes" id="UP000663851"/>
    </source>
</evidence>
<name>A0A820Z6X4_9BILA</name>
<comment type="caution">
    <text evidence="2">The sequence shown here is derived from an EMBL/GenBank/DDBJ whole genome shotgun (WGS) entry which is preliminary data.</text>
</comment>
<accession>A0A820Z6X4</accession>
<dbReference type="Proteomes" id="UP000663851">
    <property type="component" value="Unassembled WGS sequence"/>
</dbReference>
<feature type="compositionally biased region" description="Low complexity" evidence="1">
    <location>
        <begin position="22"/>
        <end position="39"/>
    </location>
</feature>
<reference evidence="2" key="1">
    <citation type="submission" date="2021-02" db="EMBL/GenBank/DDBJ databases">
        <authorList>
            <person name="Nowell W R."/>
        </authorList>
    </citation>
    <scope>NUCLEOTIDE SEQUENCE</scope>
</reference>
<dbReference type="AlphaFoldDB" id="A0A820Z6X4"/>
<feature type="region of interest" description="Disordered" evidence="1">
    <location>
        <begin position="1"/>
        <end position="40"/>
    </location>
</feature>
<evidence type="ECO:0000313" key="2">
    <source>
        <dbReference type="EMBL" id="CAF4558473.1"/>
    </source>
</evidence>
<gene>
    <name evidence="2" type="ORF">HFQ381_LOCUS31312</name>
</gene>
<feature type="compositionally biased region" description="Basic and acidic residues" evidence="1">
    <location>
        <begin position="1"/>
        <end position="12"/>
    </location>
</feature>
<proteinExistence type="predicted"/>
<evidence type="ECO:0000256" key="1">
    <source>
        <dbReference type="SAM" id="MobiDB-lite"/>
    </source>
</evidence>
<protein>
    <submittedName>
        <fullName evidence="2">Uncharacterized protein</fullName>
    </submittedName>
</protein>